<feature type="domain" description="Nudix hydrolase" evidence="2">
    <location>
        <begin position="29"/>
        <end position="170"/>
    </location>
</feature>
<dbReference type="InterPro" id="IPR020084">
    <property type="entry name" value="NUDIX_hydrolase_CS"/>
</dbReference>
<comment type="caution">
    <text evidence="3">The sequence shown here is derived from an EMBL/GenBank/DDBJ whole genome shotgun (WGS) entry which is preliminary data.</text>
</comment>
<evidence type="ECO:0000256" key="1">
    <source>
        <dbReference type="ARBA" id="ARBA00022801"/>
    </source>
</evidence>
<sequence>MDELIDIVTKTGEPTGKTAPKSEIHSKGFYHNTAHLWLYTSKGDILLAQRSFNKAICPGLWDVSVAGHIDANETIEDGIIREAKEEIGLELSKENLQKIGVFPCFQTYSNGIIDNEFHHTFIAQLHVDLSKLTLQKEEVERVKLVSISQFKDLLENSTSNNHFVASNANYYSKILEAIIKKTI</sequence>
<dbReference type="InterPro" id="IPR015797">
    <property type="entry name" value="NUDIX_hydrolase-like_dom_sf"/>
</dbReference>
<dbReference type="SUPFAM" id="SSF55811">
    <property type="entry name" value="Nudix"/>
    <property type="match status" value="1"/>
</dbReference>
<evidence type="ECO:0000313" key="3">
    <source>
        <dbReference type="EMBL" id="MDA0176426.1"/>
    </source>
</evidence>
<dbReference type="CDD" id="cd04692">
    <property type="entry name" value="NUDIX_Hydrolase"/>
    <property type="match status" value="1"/>
</dbReference>
<organism evidence="3 4">
    <name type="scientific">Mesoflavibacter profundi</name>
    <dbReference type="NCBI Taxonomy" id="2708110"/>
    <lineage>
        <taxon>Bacteria</taxon>
        <taxon>Pseudomonadati</taxon>
        <taxon>Bacteroidota</taxon>
        <taxon>Flavobacteriia</taxon>
        <taxon>Flavobacteriales</taxon>
        <taxon>Flavobacteriaceae</taxon>
        <taxon>Mesoflavibacter</taxon>
    </lineage>
</organism>
<accession>A0ABT4RX83</accession>
<keyword evidence="1" id="KW-0378">Hydrolase</keyword>
<reference evidence="3" key="1">
    <citation type="submission" date="2022-11" db="EMBL/GenBank/DDBJ databases">
        <title>Refractory cell wall polysaccharides provide important carbon source for microbial heterotrophs in the hadal ocean.</title>
        <authorList>
            <person name="Zhu X."/>
        </authorList>
    </citation>
    <scope>NUCLEOTIDE SEQUENCE</scope>
    <source>
        <strain evidence="3">MTRN7</strain>
    </source>
</reference>
<dbReference type="Gene3D" id="3.90.79.10">
    <property type="entry name" value="Nucleoside Triphosphate Pyrophosphohydrolase"/>
    <property type="match status" value="1"/>
</dbReference>
<dbReference type="PANTHER" id="PTHR10885:SF20">
    <property type="entry name" value="NUDIX HYDROLASE DOMAIN-CONTAINING PROTEIN"/>
    <property type="match status" value="1"/>
</dbReference>
<dbReference type="PANTHER" id="PTHR10885">
    <property type="entry name" value="ISOPENTENYL-DIPHOSPHATE DELTA-ISOMERASE"/>
    <property type="match status" value="1"/>
</dbReference>
<dbReference type="EMBL" id="JAPFGC010000002">
    <property type="protein sequence ID" value="MDA0176426.1"/>
    <property type="molecule type" value="Genomic_DNA"/>
</dbReference>
<dbReference type="Proteomes" id="UP001149142">
    <property type="component" value="Unassembled WGS sequence"/>
</dbReference>
<dbReference type="PROSITE" id="PS51462">
    <property type="entry name" value="NUDIX"/>
    <property type="match status" value="1"/>
</dbReference>
<gene>
    <name evidence="3" type="ORF">OOZ35_02850</name>
</gene>
<dbReference type="Pfam" id="PF00293">
    <property type="entry name" value="NUDIX"/>
    <property type="match status" value="1"/>
</dbReference>
<dbReference type="RefSeq" id="WP_106688513.1">
    <property type="nucleotide sequence ID" value="NZ_CAXQEU010000066.1"/>
</dbReference>
<dbReference type="InterPro" id="IPR000086">
    <property type="entry name" value="NUDIX_hydrolase_dom"/>
</dbReference>
<evidence type="ECO:0000313" key="4">
    <source>
        <dbReference type="Proteomes" id="UP001149142"/>
    </source>
</evidence>
<dbReference type="PROSITE" id="PS00893">
    <property type="entry name" value="NUDIX_BOX"/>
    <property type="match status" value="1"/>
</dbReference>
<proteinExistence type="predicted"/>
<keyword evidence="4" id="KW-1185">Reference proteome</keyword>
<evidence type="ECO:0000259" key="2">
    <source>
        <dbReference type="PROSITE" id="PS51462"/>
    </source>
</evidence>
<protein>
    <submittedName>
        <fullName evidence="3">NUDIX domain-containing protein</fullName>
    </submittedName>
</protein>
<name>A0ABT4RX83_9FLAO</name>